<evidence type="ECO:0000313" key="4">
    <source>
        <dbReference type="Proteomes" id="UP000596827"/>
    </source>
</evidence>
<evidence type="ECO:0000313" key="3">
    <source>
        <dbReference type="EMBL" id="MBC5765962.1"/>
    </source>
</evidence>
<dbReference type="InterPro" id="IPR030395">
    <property type="entry name" value="GP_PDE_dom"/>
</dbReference>
<accession>A0A923MBE1</accession>
<dbReference type="Pfam" id="PF03009">
    <property type="entry name" value="GDPD"/>
    <property type="match status" value="1"/>
</dbReference>
<keyword evidence="4" id="KW-1185">Reference proteome</keyword>
<proteinExistence type="predicted"/>
<dbReference type="RefSeq" id="WP_187082426.1">
    <property type="nucleotide sequence ID" value="NZ_JACORU010000005.1"/>
</dbReference>
<keyword evidence="1" id="KW-0732">Signal</keyword>
<dbReference type="PROSITE" id="PS51704">
    <property type="entry name" value="GP_PDE"/>
    <property type="match status" value="1"/>
</dbReference>
<protein>
    <submittedName>
        <fullName evidence="3">Glycerophosphodiester phosphodiesterase</fullName>
    </submittedName>
</protein>
<dbReference type="CDD" id="cd08567">
    <property type="entry name" value="GDPD_SpGDE_like"/>
    <property type="match status" value="1"/>
</dbReference>
<dbReference type="SUPFAM" id="SSF51695">
    <property type="entry name" value="PLC-like phosphodiesterases"/>
    <property type="match status" value="1"/>
</dbReference>
<dbReference type="PANTHER" id="PTHR46211">
    <property type="entry name" value="GLYCEROPHOSPHORYL DIESTER PHOSPHODIESTERASE"/>
    <property type="match status" value="1"/>
</dbReference>
<dbReference type="Proteomes" id="UP000596827">
    <property type="component" value="Unassembled WGS sequence"/>
</dbReference>
<dbReference type="InterPro" id="IPR017946">
    <property type="entry name" value="PLC-like_Pdiesterase_TIM-brl"/>
</dbReference>
<gene>
    <name evidence="3" type="ORF">H8R02_15955</name>
</gene>
<dbReference type="Gene3D" id="3.20.20.190">
    <property type="entry name" value="Phosphatidylinositol (PI) phosphodiesterase"/>
    <property type="match status" value="1"/>
</dbReference>
<dbReference type="GO" id="GO:0008081">
    <property type="term" value="F:phosphoric diester hydrolase activity"/>
    <property type="evidence" value="ECO:0007669"/>
    <property type="project" value="InterPro"/>
</dbReference>
<reference evidence="3" key="1">
    <citation type="submission" date="2020-08" db="EMBL/GenBank/DDBJ databases">
        <title>Ramlibacter sp. GTP1 16S ribosomal RNA gene genome sequencing and assembly.</title>
        <authorList>
            <person name="Kang M."/>
        </authorList>
    </citation>
    <scope>NUCLEOTIDE SEQUENCE</scope>
    <source>
        <strain evidence="3">GTP1</strain>
    </source>
</reference>
<evidence type="ECO:0000259" key="2">
    <source>
        <dbReference type="PROSITE" id="PS51704"/>
    </source>
</evidence>
<dbReference type="GO" id="GO:0006629">
    <property type="term" value="P:lipid metabolic process"/>
    <property type="evidence" value="ECO:0007669"/>
    <property type="project" value="InterPro"/>
</dbReference>
<dbReference type="AlphaFoldDB" id="A0A923MBE1"/>
<sequence length="318" mass="34541">MFRQLVLSFAALAVSAGAFAFDLQGHRGTRGLRPENTLPAFEHALSLGVDTLETDIGVTADGVVVISHDPYLNPLITRDAQGQWLPGTKGPLIRSLTLAQLQAYDVGRLQPGTPYAKTFETQQAVDGTRVPTLAQLFDLVKARNATRVRFNIETKINPSQPDDTVSPEAMTQALLKVINDAGMASRVTIQSFDWRTLQLVQKLQPSIPTVYLTVQAPNNDNTRDGSWTAGLKFADHGSAPKMVKAAGGKVWSPNQGAVTEALVKEAQSLGLQVVPWTVNDPAVMDRFIGWGADGIITDYPDRLREVMAKRGMPLPAKF</sequence>
<feature type="signal peptide" evidence="1">
    <location>
        <begin position="1"/>
        <end position="20"/>
    </location>
</feature>
<feature type="chain" id="PRO_5036748592" evidence="1">
    <location>
        <begin position="21"/>
        <end position="318"/>
    </location>
</feature>
<organism evidence="3 4">
    <name type="scientific">Ramlibacter albus</name>
    <dbReference type="NCBI Taxonomy" id="2079448"/>
    <lineage>
        <taxon>Bacteria</taxon>
        <taxon>Pseudomonadati</taxon>
        <taxon>Pseudomonadota</taxon>
        <taxon>Betaproteobacteria</taxon>
        <taxon>Burkholderiales</taxon>
        <taxon>Comamonadaceae</taxon>
        <taxon>Ramlibacter</taxon>
    </lineage>
</organism>
<evidence type="ECO:0000256" key="1">
    <source>
        <dbReference type="SAM" id="SignalP"/>
    </source>
</evidence>
<dbReference type="EMBL" id="JACORU010000005">
    <property type="protein sequence ID" value="MBC5765962.1"/>
    <property type="molecule type" value="Genomic_DNA"/>
</dbReference>
<name>A0A923MBE1_9BURK</name>
<comment type="caution">
    <text evidence="3">The sequence shown here is derived from an EMBL/GenBank/DDBJ whole genome shotgun (WGS) entry which is preliminary data.</text>
</comment>
<dbReference type="PANTHER" id="PTHR46211:SF14">
    <property type="entry name" value="GLYCEROPHOSPHODIESTER PHOSPHODIESTERASE"/>
    <property type="match status" value="1"/>
</dbReference>
<feature type="domain" description="GP-PDE" evidence="2">
    <location>
        <begin position="21"/>
        <end position="307"/>
    </location>
</feature>